<dbReference type="Pfam" id="PF00069">
    <property type="entry name" value="Pkinase"/>
    <property type="match status" value="1"/>
</dbReference>
<evidence type="ECO:0000313" key="10">
    <source>
        <dbReference type="Proteomes" id="UP001595816"/>
    </source>
</evidence>
<dbReference type="EC" id="2.7.11.1" evidence="1"/>
<feature type="region of interest" description="Disordered" evidence="7">
    <location>
        <begin position="347"/>
        <end position="367"/>
    </location>
</feature>
<dbReference type="EMBL" id="JBHSAY010000003">
    <property type="protein sequence ID" value="MFC4129316.1"/>
    <property type="molecule type" value="Genomic_DNA"/>
</dbReference>
<dbReference type="Gene3D" id="3.30.200.20">
    <property type="entry name" value="Phosphorylase Kinase, domain 1"/>
    <property type="match status" value="1"/>
</dbReference>
<dbReference type="SUPFAM" id="SSF56112">
    <property type="entry name" value="Protein kinase-like (PK-like)"/>
    <property type="match status" value="1"/>
</dbReference>
<keyword evidence="6" id="KW-0067">ATP-binding</keyword>
<evidence type="ECO:0000256" key="2">
    <source>
        <dbReference type="ARBA" id="ARBA00022527"/>
    </source>
</evidence>
<evidence type="ECO:0000256" key="7">
    <source>
        <dbReference type="SAM" id="MobiDB-lite"/>
    </source>
</evidence>
<dbReference type="SMART" id="SM00220">
    <property type="entry name" value="S_TKc"/>
    <property type="match status" value="1"/>
</dbReference>
<keyword evidence="10" id="KW-1185">Reference proteome</keyword>
<dbReference type="Proteomes" id="UP001595816">
    <property type="component" value="Unassembled WGS sequence"/>
</dbReference>
<dbReference type="RefSeq" id="WP_253759161.1">
    <property type="nucleotide sequence ID" value="NZ_JAMZDZ010000001.1"/>
</dbReference>
<keyword evidence="4" id="KW-0547">Nucleotide-binding</keyword>
<evidence type="ECO:0000256" key="6">
    <source>
        <dbReference type="ARBA" id="ARBA00022840"/>
    </source>
</evidence>
<comment type="caution">
    <text evidence="9">The sequence shown here is derived from an EMBL/GenBank/DDBJ whole genome shotgun (WGS) entry which is preliminary data.</text>
</comment>
<gene>
    <name evidence="9" type="ORF">ACFOZ4_01655</name>
</gene>
<dbReference type="PANTHER" id="PTHR43289">
    <property type="entry name" value="MITOGEN-ACTIVATED PROTEIN KINASE KINASE KINASE 20-RELATED"/>
    <property type="match status" value="1"/>
</dbReference>
<reference evidence="10" key="1">
    <citation type="journal article" date="2019" name="Int. J. Syst. Evol. Microbiol.">
        <title>The Global Catalogue of Microorganisms (GCM) 10K type strain sequencing project: providing services to taxonomists for standard genome sequencing and annotation.</title>
        <authorList>
            <consortium name="The Broad Institute Genomics Platform"/>
            <consortium name="The Broad Institute Genome Sequencing Center for Infectious Disease"/>
            <person name="Wu L."/>
            <person name="Ma J."/>
        </authorList>
    </citation>
    <scope>NUCLEOTIDE SEQUENCE [LARGE SCALE GENOMIC DNA]</scope>
    <source>
        <strain evidence="10">CGMCC 4.7289</strain>
    </source>
</reference>
<name>A0ABV8LEJ2_9ACTN</name>
<accession>A0ABV8LEJ2</accession>
<evidence type="ECO:0000313" key="9">
    <source>
        <dbReference type="EMBL" id="MFC4129316.1"/>
    </source>
</evidence>
<feature type="compositionally biased region" description="Low complexity" evidence="7">
    <location>
        <begin position="357"/>
        <end position="367"/>
    </location>
</feature>
<keyword evidence="5 9" id="KW-0418">Kinase</keyword>
<organism evidence="9 10">
    <name type="scientific">Hamadaea flava</name>
    <dbReference type="NCBI Taxonomy" id="1742688"/>
    <lineage>
        <taxon>Bacteria</taxon>
        <taxon>Bacillati</taxon>
        <taxon>Actinomycetota</taxon>
        <taxon>Actinomycetes</taxon>
        <taxon>Micromonosporales</taxon>
        <taxon>Micromonosporaceae</taxon>
        <taxon>Hamadaea</taxon>
    </lineage>
</organism>
<feature type="region of interest" description="Disordered" evidence="7">
    <location>
        <begin position="1"/>
        <end position="53"/>
    </location>
</feature>
<dbReference type="CDD" id="cd13973">
    <property type="entry name" value="PK_MviN-like"/>
    <property type="match status" value="1"/>
</dbReference>
<evidence type="ECO:0000256" key="3">
    <source>
        <dbReference type="ARBA" id="ARBA00022679"/>
    </source>
</evidence>
<evidence type="ECO:0000256" key="1">
    <source>
        <dbReference type="ARBA" id="ARBA00012513"/>
    </source>
</evidence>
<keyword evidence="2" id="KW-0723">Serine/threonine-protein kinase</keyword>
<dbReference type="PROSITE" id="PS50011">
    <property type="entry name" value="PROTEIN_KINASE_DOM"/>
    <property type="match status" value="1"/>
</dbReference>
<feature type="domain" description="Protein kinase" evidence="8">
    <location>
        <begin position="49"/>
        <end position="314"/>
    </location>
</feature>
<evidence type="ECO:0000256" key="5">
    <source>
        <dbReference type="ARBA" id="ARBA00022777"/>
    </source>
</evidence>
<evidence type="ECO:0000256" key="4">
    <source>
        <dbReference type="ARBA" id="ARBA00022741"/>
    </source>
</evidence>
<proteinExistence type="predicted"/>
<protein>
    <recommendedName>
        <fullName evidence="1">non-specific serine/threonine protein kinase</fullName>
        <ecNumber evidence="1">2.7.11.1</ecNumber>
    </recommendedName>
</protein>
<sequence>MTQVDEGQPVAERERRPADQPPAEATPGSAGASRQEFGQAEADADADSDSPPAVVRAAAVGEVLAERYRLEEHINNDAAGRQVWRGVDIMLLRPIAVVLRAPGGDAAQEMLAAAVTASRVVHPNLIGVYDAIDEVDRAYVVREWIEGVSLRQMVEADGALDADRAIGISHAVADAASALHASGMAHGNIHPGTVLMADDGRVVLTDARAGSATNDGDVRAIGGLLYYALTEQWPQKEAGPTALPDAVRDEYGVLAAPRQVRAGIPTHIDDLVYDLLDPKVTLPSADVLAAELGRLDVGPEERGYGPLRFSDSLPEPPRQAPRKLMYGVAAAVVLAVVGLTLSAKALTSKDEPGSGGPTTSAGPSSAATPVVDPVVYTLTGSQIGLFDPYGGKDETAGLGNAVDGKKSTGWKTDHYNQNFGPGGIKPGMGLVIDLGAAKAVADVTVVLSDNGASVKLLGGNTVPDQGALTSFTQIGGALDEFNGTNMVFSTEDAAQVRYLVLWISGIPRDPEDGSNRYQIGVQEITVRVK</sequence>
<dbReference type="InterPro" id="IPR011009">
    <property type="entry name" value="Kinase-like_dom_sf"/>
</dbReference>
<dbReference type="PANTHER" id="PTHR43289:SF6">
    <property type="entry name" value="SERINE_THREONINE-PROTEIN KINASE NEKL-3"/>
    <property type="match status" value="1"/>
</dbReference>
<evidence type="ECO:0000259" key="8">
    <source>
        <dbReference type="PROSITE" id="PS50011"/>
    </source>
</evidence>
<dbReference type="GO" id="GO:0016301">
    <property type="term" value="F:kinase activity"/>
    <property type="evidence" value="ECO:0007669"/>
    <property type="project" value="UniProtKB-KW"/>
</dbReference>
<keyword evidence="3" id="KW-0808">Transferase</keyword>
<dbReference type="Gene3D" id="1.10.510.10">
    <property type="entry name" value="Transferase(Phosphotransferase) domain 1"/>
    <property type="match status" value="1"/>
</dbReference>
<dbReference type="InterPro" id="IPR000719">
    <property type="entry name" value="Prot_kinase_dom"/>
</dbReference>